<dbReference type="OrthoDB" id="435402at2759"/>
<dbReference type="InterPro" id="IPR036390">
    <property type="entry name" value="WH_DNA-bd_sf"/>
</dbReference>
<keyword evidence="1 2" id="KW-0694">RNA-binding</keyword>
<protein>
    <submittedName>
        <fullName evidence="5">RNA-binding protein Lupus La</fullName>
    </submittedName>
</protein>
<dbReference type="GO" id="GO:0003729">
    <property type="term" value="F:mRNA binding"/>
    <property type="evidence" value="ECO:0007669"/>
    <property type="project" value="TreeGrafter"/>
</dbReference>
<dbReference type="Gene3D" id="1.10.10.10">
    <property type="entry name" value="Winged helix-like DNA-binding domain superfamily/Winged helix DNA-binding domain"/>
    <property type="match status" value="1"/>
</dbReference>
<dbReference type="InterPro" id="IPR045180">
    <property type="entry name" value="La_dom_prot"/>
</dbReference>
<evidence type="ECO:0000256" key="3">
    <source>
        <dbReference type="SAM" id="MobiDB-lite"/>
    </source>
</evidence>
<evidence type="ECO:0000256" key="2">
    <source>
        <dbReference type="PROSITE-ProRule" id="PRU00332"/>
    </source>
</evidence>
<feature type="region of interest" description="Disordered" evidence="3">
    <location>
        <begin position="21"/>
        <end position="53"/>
    </location>
</feature>
<evidence type="ECO:0000259" key="4">
    <source>
        <dbReference type="PROSITE" id="PS50961"/>
    </source>
</evidence>
<dbReference type="SUPFAM" id="SSF46785">
    <property type="entry name" value="Winged helix' DNA-binding domain"/>
    <property type="match status" value="1"/>
</dbReference>
<proteinExistence type="predicted"/>
<sequence>MSEPTAEPPAAAPSAIEDNINEPHMTMRPGTPHLISGLGPTQESLSAPEHPNGTDIRRQVEYYFSDENLPNDRHLLEKCQGRLNVPVSIRSICGFSRMRQYKPFLQVVESLKKSAFLDVVEGNKIRRKIPLMGKTILDEDDNESDVDIEPDEVHNQQISLAKKKKQRIVQQPKVEKPIGFDRPHGFEEFFADAPVTPAEFKEEVSMYDPGISFRLRMECAIQRYKSRRKMHQHFLNTFTKFMKYGGIDQSERQFTGGIKDMELEERDAQDIALMMANHTIDPDKDEEDKWAVAFEEVAKGFLSSYWPTVVFYDMDDIRLASRVLTNFYNYLLHHNVCPEYEDKIYAARSVCSLAEDEFPKVTETSANLPGDFNVACSTLFDGFYKDKYVSFGEWDVVDGPEMRGKFATHTSEKSTIILKAAIGVHGTEEQVEILEKAFDSIVCTHVIDNTGIEVTAVEMPSIEVLEIYADLNARTKGRLELKPLGRLYCKHWEIQDFCSWDVPEWYAKKLQEKQENKKYEFWVEADILQHCYTGMKMQVSLRRLNIGLYCLDQIQEVYCSFYTYLANELMWKWRQPNFKVDLHEEPYHTKTQDDDESDAE</sequence>
<keyword evidence="6" id="KW-1185">Reference proteome</keyword>
<evidence type="ECO:0000313" key="5">
    <source>
        <dbReference type="EMBL" id="KAF4308262.1"/>
    </source>
</evidence>
<evidence type="ECO:0000256" key="1">
    <source>
        <dbReference type="ARBA" id="ARBA00022884"/>
    </source>
</evidence>
<organism evidence="5 6">
    <name type="scientific">Botryosphaeria dothidea</name>
    <dbReference type="NCBI Taxonomy" id="55169"/>
    <lineage>
        <taxon>Eukaryota</taxon>
        <taxon>Fungi</taxon>
        <taxon>Dikarya</taxon>
        <taxon>Ascomycota</taxon>
        <taxon>Pezizomycotina</taxon>
        <taxon>Dothideomycetes</taxon>
        <taxon>Dothideomycetes incertae sedis</taxon>
        <taxon>Botryosphaeriales</taxon>
        <taxon>Botryosphaeriaceae</taxon>
        <taxon>Botryosphaeria</taxon>
    </lineage>
</organism>
<dbReference type="PANTHER" id="PTHR22792">
    <property type="entry name" value="LUPUS LA PROTEIN-RELATED"/>
    <property type="match status" value="1"/>
</dbReference>
<dbReference type="PANTHER" id="PTHR22792:SF140">
    <property type="entry name" value="ACHILLES, ISOFORM A"/>
    <property type="match status" value="1"/>
</dbReference>
<dbReference type="SMART" id="SM00715">
    <property type="entry name" value="LA"/>
    <property type="match status" value="1"/>
</dbReference>
<dbReference type="Pfam" id="PF05383">
    <property type="entry name" value="La"/>
    <property type="match status" value="1"/>
</dbReference>
<accession>A0A8H4NAF5</accession>
<feature type="domain" description="HTH La-type RNA-binding" evidence="4">
    <location>
        <begin position="46"/>
        <end position="138"/>
    </location>
</feature>
<dbReference type="AlphaFoldDB" id="A0A8H4NAF5"/>
<dbReference type="InterPro" id="IPR018606">
    <property type="entry name" value="Arb1"/>
</dbReference>
<dbReference type="Proteomes" id="UP000572817">
    <property type="component" value="Unassembled WGS sequence"/>
</dbReference>
<gene>
    <name evidence="5" type="ORF">GTA08_BOTSDO04555</name>
</gene>
<dbReference type="Pfam" id="PF09692">
    <property type="entry name" value="Arb1"/>
    <property type="match status" value="1"/>
</dbReference>
<dbReference type="PROSITE" id="PS50961">
    <property type="entry name" value="HTH_LA"/>
    <property type="match status" value="1"/>
</dbReference>
<dbReference type="InterPro" id="IPR006630">
    <property type="entry name" value="La_HTH"/>
</dbReference>
<evidence type="ECO:0000313" key="6">
    <source>
        <dbReference type="Proteomes" id="UP000572817"/>
    </source>
</evidence>
<reference evidence="5" key="1">
    <citation type="submission" date="2020-04" db="EMBL/GenBank/DDBJ databases">
        <title>Genome Assembly and Annotation of Botryosphaeria dothidea sdau 11-99, a Latent Pathogen of Apple Fruit Ring Rot in China.</title>
        <authorList>
            <person name="Yu C."/>
            <person name="Diao Y."/>
            <person name="Lu Q."/>
            <person name="Zhao J."/>
            <person name="Cui S."/>
            <person name="Peng C."/>
            <person name="He B."/>
            <person name="Liu H."/>
        </authorList>
    </citation>
    <scope>NUCLEOTIDE SEQUENCE [LARGE SCALE GENOMIC DNA]</scope>
    <source>
        <strain evidence="5">Sdau11-99</strain>
    </source>
</reference>
<dbReference type="InterPro" id="IPR036388">
    <property type="entry name" value="WH-like_DNA-bd_sf"/>
</dbReference>
<comment type="caution">
    <text evidence="5">The sequence shown here is derived from an EMBL/GenBank/DDBJ whole genome shotgun (WGS) entry which is preliminary data.</text>
</comment>
<dbReference type="GO" id="GO:0033167">
    <property type="term" value="C:ARC complex"/>
    <property type="evidence" value="ECO:0007669"/>
    <property type="project" value="InterPro"/>
</dbReference>
<dbReference type="EMBL" id="WWBZ02000022">
    <property type="protein sequence ID" value="KAF4308262.1"/>
    <property type="molecule type" value="Genomic_DNA"/>
</dbReference>
<name>A0A8H4NAF5_9PEZI</name>
<dbReference type="GO" id="GO:0031047">
    <property type="term" value="P:regulatory ncRNA-mediated gene silencing"/>
    <property type="evidence" value="ECO:0007669"/>
    <property type="project" value="InterPro"/>
</dbReference>